<keyword evidence="2" id="KW-0175">Coiled coil</keyword>
<evidence type="ECO:0000256" key="4">
    <source>
        <dbReference type="SAM" id="SignalP"/>
    </source>
</evidence>
<keyword evidence="7" id="KW-1185">Reference proteome</keyword>
<dbReference type="HOGENOM" id="CLU_549692_0_0_5"/>
<evidence type="ECO:0000256" key="1">
    <source>
        <dbReference type="ARBA" id="ARBA00022448"/>
    </source>
</evidence>
<dbReference type="PANTHER" id="PTHR30097">
    <property type="entry name" value="CATION EFFLUX SYSTEM PROTEIN CUSB"/>
    <property type="match status" value="1"/>
</dbReference>
<feature type="region of interest" description="Disordered" evidence="3">
    <location>
        <begin position="40"/>
        <end position="59"/>
    </location>
</feature>
<evidence type="ECO:0000256" key="2">
    <source>
        <dbReference type="SAM" id="Coils"/>
    </source>
</evidence>
<gene>
    <name evidence="6" type="ordered locus">Snov_2194</name>
</gene>
<dbReference type="GO" id="GO:0030313">
    <property type="term" value="C:cell envelope"/>
    <property type="evidence" value="ECO:0007669"/>
    <property type="project" value="TreeGrafter"/>
</dbReference>
<dbReference type="EMBL" id="CP002026">
    <property type="protein sequence ID" value="ADH89490.1"/>
    <property type="molecule type" value="Genomic_DNA"/>
</dbReference>
<dbReference type="STRING" id="639283.Snov_2194"/>
<protein>
    <recommendedName>
        <fullName evidence="5">Multidrug resistance protein MdtA-like C-terminal permuted SH3 domain-containing protein</fullName>
    </recommendedName>
</protein>
<dbReference type="InterPro" id="IPR051909">
    <property type="entry name" value="MFP_Cation_Efflux"/>
</dbReference>
<dbReference type="Pfam" id="PF25967">
    <property type="entry name" value="RND-MFP_C"/>
    <property type="match status" value="1"/>
</dbReference>
<evidence type="ECO:0000313" key="7">
    <source>
        <dbReference type="Proteomes" id="UP000006633"/>
    </source>
</evidence>
<dbReference type="GO" id="GO:0015679">
    <property type="term" value="P:plasma membrane copper ion transport"/>
    <property type="evidence" value="ECO:0007669"/>
    <property type="project" value="TreeGrafter"/>
</dbReference>
<dbReference type="AlphaFoldDB" id="D7A1D2"/>
<dbReference type="GO" id="GO:0060003">
    <property type="term" value="P:copper ion export"/>
    <property type="evidence" value="ECO:0007669"/>
    <property type="project" value="TreeGrafter"/>
</dbReference>
<organism evidence="6 7">
    <name type="scientific">Ancylobacter novellus (strain ATCC 8093 / DSM 506 / JCM 20403 / CCM 1077 / IAM 12100 / NBRC 12443 / NCIMB 10456)</name>
    <name type="common">Starkeya novella</name>
    <dbReference type="NCBI Taxonomy" id="639283"/>
    <lineage>
        <taxon>Bacteria</taxon>
        <taxon>Pseudomonadati</taxon>
        <taxon>Pseudomonadota</taxon>
        <taxon>Alphaproteobacteria</taxon>
        <taxon>Hyphomicrobiales</taxon>
        <taxon>Xanthobacteraceae</taxon>
        <taxon>Ancylobacter</taxon>
    </lineage>
</organism>
<feature type="chain" id="PRO_5003092374" description="Multidrug resistance protein MdtA-like C-terminal permuted SH3 domain-containing protein" evidence="4">
    <location>
        <begin position="23"/>
        <end position="496"/>
    </location>
</feature>
<dbReference type="Gene3D" id="2.40.420.20">
    <property type="match status" value="1"/>
</dbReference>
<dbReference type="InterPro" id="IPR058627">
    <property type="entry name" value="MdtA-like_C"/>
</dbReference>
<accession>D7A1D2</accession>
<keyword evidence="1" id="KW-0813">Transport</keyword>
<dbReference type="KEGG" id="sno:Snov_2194"/>
<dbReference type="Proteomes" id="UP000006633">
    <property type="component" value="Chromosome"/>
</dbReference>
<evidence type="ECO:0000259" key="5">
    <source>
        <dbReference type="Pfam" id="PF25967"/>
    </source>
</evidence>
<feature type="coiled-coil region" evidence="2">
    <location>
        <begin position="257"/>
        <end position="314"/>
    </location>
</feature>
<dbReference type="RefSeq" id="WP_013166994.1">
    <property type="nucleotide sequence ID" value="NC_014217.1"/>
</dbReference>
<keyword evidence="4" id="KW-0732">Signal</keyword>
<dbReference type="PANTHER" id="PTHR30097:SF4">
    <property type="entry name" value="SLR6042 PROTEIN"/>
    <property type="match status" value="1"/>
</dbReference>
<evidence type="ECO:0000313" key="6">
    <source>
        <dbReference type="EMBL" id="ADH89490.1"/>
    </source>
</evidence>
<feature type="domain" description="Multidrug resistance protein MdtA-like C-terminal permuted SH3" evidence="5">
    <location>
        <begin position="432"/>
        <end position="489"/>
    </location>
</feature>
<feature type="signal peptide" evidence="4">
    <location>
        <begin position="1"/>
        <end position="22"/>
    </location>
</feature>
<evidence type="ECO:0000256" key="3">
    <source>
        <dbReference type="SAM" id="MobiDB-lite"/>
    </source>
</evidence>
<dbReference type="eggNOG" id="COG0845">
    <property type="taxonomic scope" value="Bacteria"/>
</dbReference>
<reference evidence="6 7" key="1">
    <citation type="journal article" date="2012" name="Stand. Genomic Sci.">
        <title>Complete genome sequence of the facultatively chemolithoautotrophic and methylotrophic alpha Proteobacterium Starkeya novella type strain (ATCC 8093(T)).</title>
        <authorList>
            <person name="Kappler U."/>
            <person name="Davenport K."/>
            <person name="Beatson S."/>
            <person name="Lucas S."/>
            <person name="Lapidus A."/>
            <person name="Copeland A."/>
            <person name="Berry K.W."/>
            <person name="Glavina Del Rio T."/>
            <person name="Hammon N."/>
            <person name="Dalin E."/>
            <person name="Tice H."/>
            <person name="Pitluck S."/>
            <person name="Richardson P."/>
            <person name="Bruce D."/>
            <person name="Goodwin L.A."/>
            <person name="Han C."/>
            <person name="Tapia R."/>
            <person name="Detter J.C."/>
            <person name="Chang Y.J."/>
            <person name="Jeffries C.D."/>
            <person name="Land M."/>
            <person name="Hauser L."/>
            <person name="Kyrpides N.C."/>
            <person name="Goker M."/>
            <person name="Ivanova N."/>
            <person name="Klenk H.P."/>
            <person name="Woyke T."/>
        </authorList>
    </citation>
    <scope>NUCLEOTIDE SEQUENCE [LARGE SCALE GENOMIC DNA]</scope>
    <source>
        <strain evidence="7">ATCC 8093 / DSM 506 / JCM 20403 / CCM 1077 / IAM 12100 / NBRC 12443 / NCIMB 10456</strain>
    </source>
</reference>
<proteinExistence type="predicted"/>
<sequence length="496" mass="52521">MLYYFVTSMVFAAALAATTVVSEVSAEYIANYMANTEGQDYGINPPAKDSGAKPGGAPETRAATVLPQAANRPAATSSPILPVLMSRTEGSSRFADERAAGGSYRVASLSDSVPAASPQAAAAGAVAAVDPGQAVKDEKVAQAEQAPPVIAPQQQPRAALDLLRDTPHRRPDGTAFLPMSTQRVFSLRWQTGRAGDVAMAYEIPGHVITDPSAGTTVNAPLPGIIEANAGSFPYLGMRVKRGDLLAYLQPTVAVSERAQIEARIQQLSNQISLAEKQMERLGDVLFVRYRTNKIEAMKVQIDGYRRELVSLQNALGRREALRATGDGVISNVAAVVGGTVSQGQVVFEIVDADTLWVEAAAYDPAIVQNIRSATATSRTGRSLKLDFIGGGMTLSNQAVPLRFRVVGAHEGVTVGTPVTVIVQQNRTISGIQVPSSSVIRDADGRSIVWERTGAETFMPRQVRATRIAGNQMVVESGLSDGARVVTEGASLLNQIR</sequence>
<name>D7A1D2_ANCN5</name>